<keyword evidence="9" id="KW-1185">Reference proteome</keyword>
<dbReference type="Proteomes" id="UP000048949">
    <property type="component" value="Unassembled WGS sequence"/>
</dbReference>
<evidence type="ECO:0000256" key="5">
    <source>
        <dbReference type="ARBA" id="ARBA00023163"/>
    </source>
</evidence>
<gene>
    <name evidence="8" type="primary">phoP</name>
    <name evidence="8" type="ORF">NIG5292_02635</name>
</gene>
<organism evidence="8 9">
    <name type="scientific">Nereida ignava</name>
    <dbReference type="NCBI Taxonomy" id="282199"/>
    <lineage>
        <taxon>Bacteria</taxon>
        <taxon>Pseudomonadati</taxon>
        <taxon>Pseudomonadota</taxon>
        <taxon>Alphaproteobacteria</taxon>
        <taxon>Rhodobacterales</taxon>
        <taxon>Roseobacteraceae</taxon>
        <taxon>Nereida</taxon>
    </lineage>
</organism>
<proteinExistence type="predicted"/>
<dbReference type="FunFam" id="3.40.50.2300:FF:000001">
    <property type="entry name" value="DNA-binding response regulator PhoB"/>
    <property type="match status" value="1"/>
</dbReference>
<dbReference type="OrthoDB" id="9801602at2"/>
<sequence>MSETKTVLLVEDEPNIMEALRFVLERDDWRVVTHSDGATALGAITDIAPHVVVLDVMLPNKSGFDILRELRAGQNTVPVLMLTARGQQKDRDMAIEAGANRFMTKPFANRDVRDALNTLIAQ</sequence>
<keyword evidence="1 6" id="KW-0597">Phosphoprotein</keyword>
<keyword evidence="4" id="KW-0238">DNA-binding</keyword>
<keyword evidence="3" id="KW-0805">Transcription regulation</keyword>
<dbReference type="CDD" id="cd17574">
    <property type="entry name" value="REC_OmpR"/>
    <property type="match status" value="1"/>
</dbReference>
<evidence type="ECO:0000313" key="9">
    <source>
        <dbReference type="Proteomes" id="UP000048949"/>
    </source>
</evidence>
<name>A0A0U1NPA5_9RHOB</name>
<dbReference type="Gene3D" id="3.40.50.2300">
    <property type="match status" value="1"/>
</dbReference>
<evidence type="ECO:0000256" key="2">
    <source>
        <dbReference type="ARBA" id="ARBA00023012"/>
    </source>
</evidence>
<accession>A0A0U1NPA5</accession>
<dbReference type="PANTHER" id="PTHR44591:SF3">
    <property type="entry name" value="RESPONSE REGULATORY DOMAIN-CONTAINING PROTEIN"/>
    <property type="match status" value="1"/>
</dbReference>
<dbReference type="AlphaFoldDB" id="A0A0U1NPA5"/>
<dbReference type="InterPro" id="IPR001789">
    <property type="entry name" value="Sig_transdc_resp-reg_receiver"/>
</dbReference>
<dbReference type="PROSITE" id="PS50110">
    <property type="entry name" value="RESPONSE_REGULATORY"/>
    <property type="match status" value="1"/>
</dbReference>
<evidence type="ECO:0000256" key="4">
    <source>
        <dbReference type="ARBA" id="ARBA00023125"/>
    </source>
</evidence>
<dbReference type="SMART" id="SM00448">
    <property type="entry name" value="REC"/>
    <property type="match status" value="1"/>
</dbReference>
<dbReference type="InterPro" id="IPR050595">
    <property type="entry name" value="Bact_response_regulator"/>
</dbReference>
<protein>
    <submittedName>
        <fullName evidence="8">Alkaline phosphatase synthesis transcriptional regulatory protein PhoP</fullName>
    </submittedName>
</protein>
<evidence type="ECO:0000259" key="7">
    <source>
        <dbReference type="PROSITE" id="PS50110"/>
    </source>
</evidence>
<dbReference type="EMBL" id="CVQV01000023">
    <property type="protein sequence ID" value="CRK76570.1"/>
    <property type="molecule type" value="Genomic_DNA"/>
</dbReference>
<feature type="modified residue" description="4-aspartylphosphate" evidence="6">
    <location>
        <position position="55"/>
    </location>
</feature>
<dbReference type="STRING" id="282199.GCA_001049735_02634"/>
<dbReference type="Pfam" id="PF00072">
    <property type="entry name" value="Response_reg"/>
    <property type="match status" value="1"/>
</dbReference>
<evidence type="ECO:0000256" key="1">
    <source>
        <dbReference type="ARBA" id="ARBA00022553"/>
    </source>
</evidence>
<reference evidence="8 9" key="1">
    <citation type="submission" date="2015-04" db="EMBL/GenBank/DDBJ databases">
        <authorList>
            <person name="Syromyatnikov M.Y."/>
            <person name="Popov V.N."/>
        </authorList>
    </citation>
    <scope>NUCLEOTIDE SEQUENCE [LARGE SCALE GENOMIC DNA]</scope>
    <source>
        <strain evidence="8 9">CECT 5292</strain>
    </source>
</reference>
<feature type="domain" description="Response regulatory" evidence="7">
    <location>
        <begin position="6"/>
        <end position="120"/>
    </location>
</feature>
<evidence type="ECO:0000313" key="8">
    <source>
        <dbReference type="EMBL" id="CRK76570.1"/>
    </source>
</evidence>
<dbReference type="GO" id="GO:0003677">
    <property type="term" value="F:DNA binding"/>
    <property type="evidence" value="ECO:0007669"/>
    <property type="project" value="UniProtKB-KW"/>
</dbReference>
<evidence type="ECO:0000256" key="6">
    <source>
        <dbReference type="PROSITE-ProRule" id="PRU00169"/>
    </source>
</evidence>
<keyword evidence="2" id="KW-0902">Two-component regulatory system</keyword>
<keyword evidence="5" id="KW-0804">Transcription</keyword>
<dbReference type="RefSeq" id="WP_048599971.1">
    <property type="nucleotide sequence ID" value="NZ_CAXIAP010000046.1"/>
</dbReference>
<dbReference type="InterPro" id="IPR011006">
    <property type="entry name" value="CheY-like_superfamily"/>
</dbReference>
<dbReference type="SUPFAM" id="SSF52172">
    <property type="entry name" value="CheY-like"/>
    <property type="match status" value="1"/>
</dbReference>
<dbReference type="GO" id="GO:0000160">
    <property type="term" value="P:phosphorelay signal transduction system"/>
    <property type="evidence" value="ECO:0007669"/>
    <property type="project" value="UniProtKB-KW"/>
</dbReference>
<evidence type="ECO:0000256" key="3">
    <source>
        <dbReference type="ARBA" id="ARBA00023015"/>
    </source>
</evidence>
<dbReference type="PANTHER" id="PTHR44591">
    <property type="entry name" value="STRESS RESPONSE REGULATOR PROTEIN 1"/>
    <property type="match status" value="1"/>
</dbReference>